<evidence type="ECO:0000313" key="1">
    <source>
        <dbReference type="EMBL" id="KZM72197.1"/>
    </source>
</evidence>
<dbReference type="InterPro" id="IPR021226">
    <property type="entry name" value="Phage_gene29"/>
</dbReference>
<sequence>MYSTFDTVDFNDPEQHFAAALINVPGLGPGGVGIPPAWAAIISKHLVEIGYVWAPWLARLADANGKIDINDLPKQTKKLQRPMRGPVNVWNPATQWVPMDTPDPELIVLPSPDAMTVQERSAMLDLFKAGGYLPEPEEPTNFAEEL</sequence>
<accession>A0A164LAR5</accession>
<dbReference type="AlphaFoldDB" id="A0A164LAR5"/>
<keyword evidence="2" id="KW-1185">Reference proteome</keyword>
<dbReference type="Proteomes" id="UP000076512">
    <property type="component" value="Unassembled WGS sequence"/>
</dbReference>
<organism evidence="1 2">
    <name type="scientific">Nocardia terpenica</name>
    <dbReference type="NCBI Taxonomy" id="455432"/>
    <lineage>
        <taxon>Bacteria</taxon>
        <taxon>Bacillati</taxon>
        <taxon>Actinomycetota</taxon>
        <taxon>Actinomycetes</taxon>
        <taxon>Mycobacteriales</taxon>
        <taxon>Nocardiaceae</taxon>
        <taxon>Nocardia</taxon>
    </lineage>
</organism>
<gene>
    <name evidence="1" type="ORF">AWN90_36585</name>
</gene>
<dbReference type="Pfam" id="PF10910">
    <property type="entry name" value="Phage_gene29"/>
    <property type="match status" value="1"/>
</dbReference>
<name>A0A164LAR5_9NOCA</name>
<evidence type="ECO:0000313" key="2">
    <source>
        <dbReference type="Proteomes" id="UP000076512"/>
    </source>
</evidence>
<evidence type="ECO:0008006" key="3">
    <source>
        <dbReference type="Google" id="ProtNLM"/>
    </source>
</evidence>
<proteinExistence type="predicted"/>
<dbReference type="STRING" id="455432.AWN90_36585"/>
<dbReference type="RefSeq" id="WP_067592542.1">
    <property type="nucleotide sequence ID" value="NZ_JABMCZ010000001.1"/>
</dbReference>
<dbReference type="EMBL" id="LWGR01000009">
    <property type="protein sequence ID" value="KZM72197.1"/>
    <property type="molecule type" value="Genomic_DNA"/>
</dbReference>
<protein>
    <recommendedName>
        <fullName evidence="3">Minor tail protein</fullName>
    </recommendedName>
</protein>
<reference evidence="1 2" key="1">
    <citation type="submission" date="2016-04" db="EMBL/GenBank/DDBJ databases">
        <authorList>
            <person name="Evans L.H."/>
            <person name="Alamgir A."/>
            <person name="Owens N."/>
            <person name="Weber N.D."/>
            <person name="Virtaneva K."/>
            <person name="Barbian K."/>
            <person name="Babar A."/>
            <person name="Rosenke K."/>
        </authorList>
    </citation>
    <scope>NUCLEOTIDE SEQUENCE [LARGE SCALE GENOMIC DNA]</scope>
    <source>
        <strain evidence="1 2">IFM 0406</strain>
    </source>
</reference>
<comment type="caution">
    <text evidence="1">The sequence shown here is derived from an EMBL/GenBank/DDBJ whole genome shotgun (WGS) entry which is preliminary data.</text>
</comment>